<evidence type="ECO:0000256" key="2">
    <source>
        <dbReference type="ARBA" id="ARBA00022692"/>
    </source>
</evidence>
<gene>
    <name evidence="7" type="ORF">KK137_08540</name>
</gene>
<feature type="transmembrane region" description="Helical" evidence="5">
    <location>
        <begin position="115"/>
        <end position="138"/>
    </location>
</feature>
<sequence>MTETPFAFDVQPTVSNHFAWLRTQLGLQRTLMAAVRTSVSLIGFGFTVAQFFQRLRGQVPKGFEAMNPAMPRNVGLVLIAAGVISLILFTIQYHYTVKTLSRGPYAVLVGPEKIRVQPLLVSYAVILIGTFAFGSVFMHF</sequence>
<evidence type="ECO:0000313" key="7">
    <source>
        <dbReference type="EMBL" id="MBT2134377.1"/>
    </source>
</evidence>
<comment type="caution">
    <text evidence="7">The sequence shown here is derived from an EMBL/GenBank/DDBJ whole genome shotgun (WGS) entry which is preliminary data.</text>
</comment>
<evidence type="ECO:0000313" key="8">
    <source>
        <dbReference type="Proteomes" id="UP000811255"/>
    </source>
</evidence>
<organism evidence="7 8">
    <name type="scientific">Croceibacterium selenioxidans</name>
    <dbReference type="NCBI Taxonomy" id="2838833"/>
    <lineage>
        <taxon>Bacteria</taxon>
        <taxon>Pseudomonadati</taxon>
        <taxon>Pseudomonadota</taxon>
        <taxon>Alphaproteobacteria</taxon>
        <taxon>Sphingomonadales</taxon>
        <taxon>Erythrobacteraceae</taxon>
        <taxon>Croceibacterium</taxon>
    </lineage>
</organism>
<proteinExistence type="predicted"/>
<dbReference type="Pfam" id="PF02656">
    <property type="entry name" value="DUF202"/>
    <property type="match status" value="1"/>
</dbReference>
<evidence type="ECO:0000256" key="1">
    <source>
        <dbReference type="ARBA" id="ARBA00004127"/>
    </source>
</evidence>
<feature type="transmembrane region" description="Helical" evidence="5">
    <location>
        <begin position="73"/>
        <end position="95"/>
    </location>
</feature>
<evidence type="ECO:0000259" key="6">
    <source>
        <dbReference type="Pfam" id="PF02656"/>
    </source>
</evidence>
<reference evidence="7 8" key="1">
    <citation type="submission" date="2021-05" db="EMBL/GenBank/DDBJ databases">
        <title>Croceibacterium sp. LX-88 genome sequence.</title>
        <authorList>
            <person name="Luo X."/>
        </authorList>
    </citation>
    <scope>NUCLEOTIDE SEQUENCE [LARGE SCALE GENOMIC DNA]</scope>
    <source>
        <strain evidence="7 8">LX-88</strain>
    </source>
</reference>
<evidence type="ECO:0000256" key="3">
    <source>
        <dbReference type="ARBA" id="ARBA00022989"/>
    </source>
</evidence>
<feature type="domain" description="DUF202" evidence="6">
    <location>
        <begin position="24"/>
        <end position="98"/>
    </location>
</feature>
<accession>A0ABS5W4X6</accession>
<feature type="transmembrane region" description="Helical" evidence="5">
    <location>
        <begin position="31"/>
        <end position="52"/>
    </location>
</feature>
<evidence type="ECO:0000256" key="4">
    <source>
        <dbReference type="ARBA" id="ARBA00023136"/>
    </source>
</evidence>
<evidence type="ECO:0000256" key="5">
    <source>
        <dbReference type="SAM" id="Phobius"/>
    </source>
</evidence>
<keyword evidence="3 5" id="KW-1133">Transmembrane helix</keyword>
<comment type="subcellular location">
    <subcellularLocation>
        <location evidence="1">Endomembrane system</location>
        <topology evidence="1">Multi-pass membrane protein</topology>
    </subcellularLocation>
</comment>
<keyword evidence="8" id="KW-1185">Reference proteome</keyword>
<keyword evidence="2 5" id="KW-0812">Transmembrane</keyword>
<dbReference type="EMBL" id="JAHFVK010000001">
    <property type="protein sequence ID" value="MBT2134377.1"/>
    <property type="molecule type" value="Genomic_DNA"/>
</dbReference>
<dbReference type="RefSeq" id="WP_214535697.1">
    <property type="nucleotide sequence ID" value="NZ_JAHFVK010000001.1"/>
</dbReference>
<name>A0ABS5W4X6_9SPHN</name>
<dbReference type="Proteomes" id="UP000811255">
    <property type="component" value="Unassembled WGS sequence"/>
</dbReference>
<keyword evidence="4 5" id="KW-0472">Membrane</keyword>
<dbReference type="InterPro" id="IPR003807">
    <property type="entry name" value="DUF202"/>
</dbReference>
<protein>
    <submittedName>
        <fullName evidence="7">DUF202 domain-containing protein</fullName>
    </submittedName>
</protein>